<feature type="domain" description="Nudix hydrolase" evidence="4">
    <location>
        <begin position="2"/>
        <end position="134"/>
    </location>
</feature>
<dbReference type="Gene3D" id="3.90.79.10">
    <property type="entry name" value="Nucleoside Triphosphate Pyrophosphohydrolase"/>
    <property type="match status" value="1"/>
</dbReference>
<dbReference type="CDD" id="cd04673">
    <property type="entry name" value="NUDIX_ADPRase"/>
    <property type="match status" value="1"/>
</dbReference>
<comment type="caution">
    <text evidence="5">The sequence shown here is derived from an EMBL/GenBank/DDBJ whole genome shotgun (WGS) entry which is preliminary data.</text>
</comment>
<comment type="similarity">
    <text evidence="3">Belongs to the Nudix hydrolase family.</text>
</comment>
<dbReference type="PROSITE" id="PS00893">
    <property type="entry name" value="NUDIX_BOX"/>
    <property type="match status" value="1"/>
</dbReference>
<dbReference type="PROSITE" id="PS51462">
    <property type="entry name" value="NUDIX"/>
    <property type="match status" value="1"/>
</dbReference>
<dbReference type="InterPro" id="IPR000086">
    <property type="entry name" value="NUDIX_hydrolase_dom"/>
</dbReference>
<dbReference type="SUPFAM" id="SSF55811">
    <property type="entry name" value="Nudix"/>
    <property type="match status" value="1"/>
</dbReference>
<organism evidence="5 6">
    <name type="scientific">Seohaeicola nanhaiensis</name>
    <dbReference type="NCBI Taxonomy" id="1387282"/>
    <lineage>
        <taxon>Bacteria</taxon>
        <taxon>Pseudomonadati</taxon>
        <taxon>Pseudomonadota</taxon>
        <taxon>Alphaproteobacteria</taxon>
        <taxon>Rhodobacterales</taxon>
        <taxon>Roseobacteraceae</taxon>
        <taxon>Seohaeicola</taxon>
    </lineage>
</organism>
<dbReference type="RefSeq" id="WP_380716049.1">
    <property type="nucleotide sequence ID" value="NZ_JBHSGI010000002.1"/>
</dbReference>
<evidence type="ECO:0000256" key="2">
    <source>
        <dbReference type="ARBA" id="ARBA00022801"/>
    </source>
</evidence>
<evidence type="ECO:0000256" key="3">
    <source>
        <dbReference type="RuleBase" id="RU003476"/>
    </source>
</evidence>
<dbReference type="Pfam" id="PF00293">
    <property type="entry name" value="NUDIX"/>
    <property type="match status" value="1"/>
</dbReference>
<evidence type="ECO:0000313" key="6">
    <source>
        <dbReference type="Proteomes" id="UP001595973"/>
    </source>
</evidence>
<dbReference type="InterPro" id="IPR020084">
    <property type="entry name" value="NUDIX_hydrolase_CS"/>
</dbReference>
<accession>A0ABV9KCY7</accession>
<gene>
    <name evidence="5" type="ORF">ACFO5X_04550</name>
</gene>
<sequence length="138" mass="14967">MTRRPLLGAIAVVLRDDHVLLARRERGGVMLWGFPGGHVEWGESALEAAVRELAEETGVRARAERYLTNVDVLIRAAGGATEVHYLLAVVLCRYLEGEAEAADDIAEARWVPFADVEAGRLTLHDQVAEVLALARAAG</sequence>
<dbReference type="InterPro" id="IPR020476">
    <property type="entry name" value="Nudix_hydrolase"/>
</dbReference>
<evidence type="ECO:0000256" key="1">
    <source>
        <dbReference type="ARBA" id="ARBA00001946"/>
    </source>
</evidence>
<dbReference type="PANTHER" id="PTHR43736">
    <property type="entry name" value="ADP-RIBOSE PYROPHOSPHATASE"/>
    <property type="match status" value="1"/>
</dbReference>
<keyword evidence="2 3" id="KW-0378">Hydrolase</keyword>
<dbReference type="GO" id="GO:0016787">
    <property type="term" value="F:hydrolase activity"/>
    <property type="evidence" value="ECO:0007669"/>
    <property type="project" value="UniProtKB-KW"/>
</dbReference>
<evidence type="ECO:0000259" key="4">
    <source>
        <dbReference type="PROSITE" id="PS51462"/>
    </source>
</evidence>
<proteinExistence type="inferred from homology"/>
<comment type="cofactor">
    <cofactor evidence="1">
        <name>Mg(2+)</name>
        <dbReference type="ChEBI" id="CHEBI:18420"/>
    </cofactor>
</comment>
<evidence type="ECO:0000313" key="5">
    <source>
        <dbReference type="EMBL" id="MFC4667814.1"/>
    </source>
</evidence>
<dbReference type="PRINTS" id="PR00502">
    <property type="entry name" value="NUDIXFAMILY"/>
</dbReference>
<dbReference type="Proteomes" id="UP001595973">
    <property type="component" value="Unassembled WGS sequence"/>
</dbReference>
<dbReference type="InterPro" id="IPR015797">
    <property type="entry name" value="NUDIX_hydrolase-like_dom_sf"/>
</dbReference>
<dbReference type="EMBL" id="JBHSGI010000002">
    <property type="protein sequence ID" value="MFC4667814.1"/>
    <property type="molecule type" value="Genomic_DNA"/>
</dbReference>
<keyword evidence="6" id="KW-1185">Reference proteome</keyword>
<protein>
    <submittedName>
        <fullName evidence="5">NUDIX hydrolase</fullName>
    </submittedName>
</protein>
<name>A0ABV9KCY7_9RHOB</name>
<dbReference type="PANTHER" id="PTHR43736:SF1">
    <property type="entry name" value="DIHYDRONEOPTERIN TRIPHOSPHATE DIPHOSPHATASE"/>
    <property type="match status" value="1"/>
</dbReference>
<reference evidence="6" key="1">
    <citation type="journal article" date="2019" name="Int. J. Syst. Evol. Microbiol.">
        <title>The Global Catalogue of Microorganisms (GCM) 10K type strain sequencing project: providing services to taxonomists for standard genome sequencing and annotation.</title>
        <authorList>
            <consortium name="The Broad Institute Genomics Platform"/>
            <consortium name="The Broad Institute Genome Sequencing Center for Infectious Disease"/>
            <person name="Wu L."/>
            <person name="Ma J."/>
        </authorList>
    </citation>
    <scope>NUCLEOTIDE SEQUENCE [LARGE SCALE GENOMIC DNA]</scope>
    <source>
        <strain evidence="6">CGMCC 4.7283</strain>
    </source>
</reference>